<reference evidence="3 4" key="1">
    <citation type="submission" date="2013-02" db="EMBL/GenBank/DDBJ databases">
        <title>The Genome Sequence of Plasmodium inui San Antonio 1.</title>
        <authorList>
            <consortium name="The Broad Institute Genome Sequencing Platform"/>
            <consortium name="The Broad Institute Genome Sequencing Center for Infectious Disease"/>
            <person name="Neafsey D."/>
            <person name="Cheeseman I."/>
            <person name="Volkman S."/>
            <person name="Adams J."/>
            <person name="Walker B."/>
            <person name="Young S.K."/>
            <person name="Zeng Q."/>
            <person name="Gargeya S."/>
            <person name="Fitzgerald M."/>
            <person name="Haas B."/>
            <person name="Abouelleil A."/>
            <person name="Alvarado L."/>
            <person name="Arachchi H.M."/>
            <person name="Berlin A.M."/>
            <person name="Chapman S.B."/>
            <person name="Dewar J."/>
            <person name="Goldberg J."/>
            <person name="Griggs A."/>
            <person name="Gujja S."/>
            <person name="Hansen M."/>
            <person name="Howarth C."/>
            <person name="Imamovic A."/>
            <person name="Larimer J."/>
            <person name="McCowan C."/>
            <person name="Murphy C."/>
            <person name="Neiman D."/>
            <person name="Pearson M."/>
            <person name="Priest M."/>
            <person name="Roberts A."/>
            <person name="Saif S."/>
            <person name="Shea T."/>
            <person name="Sisk P."/>
            <person name="Sykes S."/>
            <person name="Wortman J."/>
            <person name="Nusbaum C."/>
            <person name="Birren B."/>
        </authorList>
    </citation>
    <scope>NUCLEOTIDE SEQUENCE [LARGE SCALE GENOMIC DNA]</scope>
    <source>
        <strain evidence="3 4">San Antonio 1</strain>
    </source>
</reference>
<keyword evidence="4" id="KW-1185">Reference proteome</keyword>
<feature type="region of interest" description="Disordered" evidence="1">
    <location>
        <begin position="577"/>
        <end position="621"/>
    </location>
</feature>
<evidence type="ECO:0000313" key="3">
    <source>
        <dbReference type="EMBL" id="EUD68128.1"/>
    </source>
</evidence>
<sequence length="621" mass="72033">MGKHKHSKDKLYILQSEYRRDALIKKQHKSRNSTFLPFNYCCISLRPFSDPYCDEDGRLYDKKSVLEEMAKRKEERKKTEPTIDLKNLIKANFYKHNNEYICPVTRKYFNQHSKIILNKKTGNVYSSEIYKLFQNKKDMFDPITHDPMQKTDLIVLQDPLHKATKSHELSQNVVQAKKIKAQSIQDNGAIMSILHEVQKQKGDGKSGQDKGEDLQMGKHPWGKKGDKNHTTQNKEGIDGTEMERGDGKYMFPPNYADPDDEEDNSENEIKIKCENYSDNKLAQSVTSTISNVTYKHSFIYLPENQVQDMIYEQVRKNKKNSYVRLITDVGMINIELYASTLPKLCHNFLFLSEYKYYNRTDIFKKDKREDIVYFGSCKSNYHLAASGFYWRKKLKKNKMRNKINDETAMQALKESIMGVHSDDDSDVAIKYVNHSGHKPPSEKSCFGNVYLFRYYNQMYSNMFYICLAEEYSTGDACVGKVVGGNETLEKLKNLDPASSSDTQHTLNEVIIYTNPFKDVVKQMKANMRKKEEEKTRPENSTESYIDDGKYVQNKNDSIGKYIKWNDFKKGAAVATPRTNAAISSTHRGKTSEELSKPKLNPLKKETHSKSKQNSRMDFSCW</sequence>
<feature type="domain" description="PPIase cyclophilin-type" evidence="2">
    <location>
        <begin position="322"/>
        <end position="511"/>
    </location>
</feature>
<dbReference type="InterPro" id="IPR002130">
    <property type="entry name" value="Cyclophilin-type_PPIase_dom"/>
</dbReference>
<dbReference type="RefSeq" id="XP_008815565.1">
    <property type="nucleotide sequence ID" value="XM_008817343.1"/>
</dbReference>
<feature type="compositionally biased region" description="Basic and acidic residues" evidence="1">
    <location>
        <begin position="235"/>
        <end position="247"/>
    </location>
</feature>
<gene>
    <name evidence="3" type="ORF">C922_01740</name>
</gene>
<feature type="compositionally biased region" description="Basic and acidic residues" evidence="1">
    <location>
        <begin position="589"/>
        <end position="608"/>
    </location>
</feature>
<protein>
    <submittedName>
        <fullName evidence="3">Peptidyl-prolyl cis-trans isomerase-like 2</fullName>
    </submittedName>
</protein>
<dbReference type="PANTHER" id="PTHR13063:SF10">
    <property type="entry name" value="NITRIC OXIDE SYNTHASE-INTERACTING PROTEIN"/>
    <property type="match status" value="1"/>
</dbReference>
<dbReference type="OrthoDB" id="30774at2759"/>
<feature type="compositionally biased region" description="Basic and acidic residues" evidence="1">
    <location>
        <begin position="198"/>
        <end position="216"/>
    </location>
</feature>
<feature type="compositionally biased region" description="Polar residues" evidence="1">
    <location>
        <begin position="611"/>
        <end position="621"/>
    </location>
</feature>
<dbReference type="InterPro" id="IPR029000">
    <property type="entry name" value="Cyclophilin-like_dom_sf"/>
</dbReference>
<evidence type="ECO:0000259" key="2">
    <source>
        <dbReference type="Pfam" id="PF00160"/>
    </source>
</evidence>
<dbReference type="GO" id="GO:0003755">
    <property type="term" value="F:peptidyl-prolyl cis-trans isomerase activity"/>
    <property type="evidence" value="ECO:0007669"/>
    <property type="project" value="InterPro"/>
</dbReference>
<keyword evidence="3" id="KW-0413">Isomerase</keyword>
<dbReference type="GO" id="GO:0005634">
    <property type="term" value="C:nucleus"/>
    <property type="evidence" value="ECO:0007669"/>
    <property type="project" value="TreeGrafter"/>
</dbReference>
<dbReference type="Pfam" id="PF04641">
    <property type="entry name" value="Rtf2"/>
    <property type="match status" value="1"/>
</dbReference>
<proteinExistence type="predicted"/>
<dbReference type="InterPro" id="IPR016818">
    <property type="entry name" value="NOSIP"/>
</dbReference>
<dbReference type="GO" id="GO:0061630">
    <property type="term" value="F:ubiquitin protein ligase activity"/>
    <property type="evidence" value="ECO:0007669"/>
    <property type="project" value="InterPro"/>
</dbReference>
<dbReference type="Gene3D" id="2.40.100.10">
    <property type="entry name" value="Cyclophilin-like"/>
    <property type="match status" value="1"/>
</dbReference>
<evidence type="ECO:0000256" key="1">
    <source>
        <dbReference type="SAM" id="MobiDB-lite"/>
    </source>
</evidence>
<dbReference type="PANTHER" id="PTHR13063">
    <property type="entry name" value="ENOS INTERACTING PROTEIN"/>
    <property type="match status" value="1"/>
</dbReference>
<dbReference type="Pfam" id="PF00160">
    <property type="entry name" value="Pro_isomerase"/>
    <property type="match status" value="1"/>
</dbReference>
<dbReference type="SUPFAM" id="SSF50891">
    <property type="entry name" value="Cyclophilin-like"/>
    <property type="match status" value="1"/>
</dbReference>
<organism evidence="3 4">
    <name type="scientific">Plasmodium inui San Antonio 1</name>
    <dbReference type="NCBI Taxonomy" id="1237626"/>
    <lineage>
        <taxon>Eukaryota</taxon>
        <taxon>Sar</taxon>
        <taxon>Alveolata</taxon>
        <taxon>Apicomplexa</taxon>
        <taxon>Aconoidasida</taxon>
        <taxon>Haemosporida</taxon>
        <taxon>Plasmodiidae</taxon>
        <taxon>Plasmodium</taxon>
        <taxon>Plasmodium (Plasmodium)</taxon>
    </lineage>
</organism>
<dbReference type="AlphaFoldDB" id="W7AA34"/>
<name>W7AA34_9APIC</name>
<dbReference type="Proteomes" id="UP000030640">
    <property type="component" value="Unassembled WGS sequence"/>
</dbReference>
<evidence type="ECO:0000313" key="4">
    <source>
        <dbReference type="Proteomes" id="UP000030640"/>
    </source>
</evidence>
<dbReference type="GeneID" id="20037014"/>
<dbReference type="EMBL" id="KI965464">
    <property type="protein sequence ID" value="EUD68128.1"/>
    <property type="molecule type" value="Genomic_DNA"/>
</dbReference>
<dbReference type="VEuPathDB" id="PlasmoDB:C922_01740"/>
<accession>W7AA34</accession>
<feature type="region of interest" description="Disordered" evidence="1">
    <location>
        <begin position="198"/>
        <end position="248"/>
    </location>
</feature>